<keyword evidence="4" id="KW-1278">Translocase</keyword>
<keyword evidence="3" id="KW-0067">ATP-binding</keyword>
<dbReference type="GO" id="GO:0005524">
    <property type="term" value="F:ATP binding"/>
    <property type="evidence" value="ECO:0007669"/>
    <property type="project" value="UniProtKB-KW"/>
</dbReference>
<dbReference type="CDD" id="cd03214">
    <property type="entry name" value="ABC_Iron-Siderophores_B12_Hemin"/>
    <property type="match status" value="1"/>
</dbReference>
<dbReference type="Pfam" id="PF00005">
    <property type="entry name" value="ABC_tran"/>
    <property type="match status" value="1"/>
</dbReference>
<dbReference type="EMBL" id="LAZR01000445">
    <property type="protein sequence ID" value="KKN68561.1"/>
    <property type="molecule type" value="Genomic_DNA"/>
</dbReference>
<protein>
    <recommendedName>
        <fullName evidence="5">ABC transporter domain-containing protein</fullName>
    </recommendedName>
</protein>
<evidence type="ECO:0000256" key="2">
    <source>
        <dbReference type="ARBA" id="ARBA00022741"/>
    </source>
</evidence>
<dbReference type="InterPro" id="IPR017871">
    <property type="entry name" value="ABC_transporter-like_CS"/>
</dbReference>
<evidence type="ECO:0000256" key="1">
    <source>
        <dbReference type="ARBA" id="ARBA00022448"/>
    </source>
</evidence>
<feature type="domain" description="ABC transporter" evidence="5">
    <location>
        <begin position="9"/>
        <end position="246"/>
    </location>
</feature>
<reference evidence="6" key="1">
    <citation type="journal article" date="2015" name="Nature">
        <title>Complex archaea that bridge the gap between prokaryotes and eukaryotes.</title>
        <authorList>
            <person name="Spang A."/>
            <person name="Saw J.H."/>
            <person name="Jorgensen S.L."/>
            <person name="Zaremba-Niedzwiedzka K."/>
            <person name="Martijn J."/>
            <person name="Lind A.E."/>
            <person name="van Eijk R."/>
            <person name="Schleper C."/>
            <person name="Guy L."/>
            <person name="Ettema T.J."/>
        </authorList>
    </citation>
    <scope>NUCLEOTIDE SEQUENCE</scope>
</reference>
<dbReference type="Gene3D" id="3.40.50.300">
    <property type="entry name" value="P-loop containing nucleotide triphosphate hydrolases"/>
    <property type="match status" value="1"/>
</dbReference>
<keyword evidence="2" id="KW-0547">Nucleotide-binding</keyword>
<accession>A0A0F9V4V0</accession>
<evidence type="ECO:0000259" key="5">
    <source>
        <dbReference type="PROSITE" id="PS50893"/>
    </source>
</evidence>
<dbReference type="PROSITE" id="PS50893">
    <property type="entry name" value="ABC_TRANSPORTER_2"/>
    <property type="match status" value="1"/>
</dbReference>
<dbReference type="InterPro" id="IPR003439">
    <property type="entry name" value="ABC_transporter-like_ATP-bd"/>
</dbReference>
<dbReference type="GO" id="GO:0016887">
    <property type="term" value="F:ATP hydrolysis activity"/>
    <property type="evidence" value="ECO:0007669"/>
    <property type="project" value="InterPro"/>
</dbReference>
<organism evidence="6">
    <name type="scientific">marine sediment metagenome</name>
    <dbReference type="NCBI Taxonomy" id="412755"/>
    <lineage>
        <taxon>unclassified sequences</taxon>
        <taxon>metagenomes</taxon>
        <taxon>ecological metagenomes</taxon>
    </lineage>
</organism>
<dbReference type="FunFam" id="3.40.50.300:FF:000134">
    <property type="entry name" value="Iron-enterobactin ABC transporter ATP-binding protein"/>
    <property type="match status" value="1"/>
</dbReference>
<dbReference type="InterPro" id="IPR027417">
    <property type="entry name" value="P-loop_NTPase"/>
</dbReference>
<keyword evidence="1" id="KW-0813">Transport</keyword>
<dbReference type="PROSITE" id="PS00211">
    <property type="entry name" value="ABC_TRANSPORTER_1"/>
    <property type="match status" value="1"/>
</dbReference>
<name>A0A0F9V4V0_9ZZZZ</name>
<dbReference type="SUPFAM" id="SSF52540">
    <property type="entry name" value="P-loop containing nucleoside triphosphate hydrolases"/>
    <property type="match status" value="1"/>
</dbReference>
<dbReference type="PANTHER" id="PTHR42794">
    <property type="entry name" value="HEMIN IMPORT ATP-BINDING PROTEIN HMUV"/>
    <property type="match status" value="1"/>
</dbReference>
<dbReference type="SMART" id="SM00382">
    <property type="entry name" value="AAA"/>
    <property type="match status" value="1"/>
</dbReference>
<dbReference type="InterPro" id="IPR003593">
    <property type="entry name" value="AAA+_ATPase"/>
</dbReference>
<dbReference type="AlphaFoldDB" id="A0A0F9V4V0"/>
<evidence type="ECO:0000256" key="4">
    <source>
        <dbReference type="ARBA" id="ARBA00022967"/>
    </source>
</evidence>
<gene>
    <name evidence="6" type="ORF">LCGC14_0449910</name>
</gene>
<dbReference type="PANTHER" id="PTHR42794:SF1">
    <property type="entry name" value="HEMIN IMPORT ATP-BINDING PROTEIN HMUV"/>
    <property type="match status" value="1"/>
</dbReference>
<evidence type="ECO:0000256" key="3">
    <source>
        <dbReference type="ARBA" id="ARBA00022840"/>
    </source>
</evidence>
<proteinExistence type="predicted"/>
<evidence type="ECO:0000313" key="6">
    <source>
        <dbReference type="EMBL" id="KKN68561.1"/>
    </source>
</evidence>
<comment type="caution">
    <text evidence="6">The sequence shown here is derived from an EMBL/GenBank/DDBJ whole genome shotgun (WGS) entry which is preliminary data.</text>
</comment>
<sequence length="263" mass="28630">MIDPADAILVADDVQFGYRADQPVLCGVNMTVQRGRFVCVLGPNGSGKTTLLRCLLGQLTPSGGDIRLNGRAIRSYRPRELARTMAYVPQLPQSAFSFTAGEIVRMGRLSHTGVLGLTGENDRKVVQLAMEMTETTAFADRELEELSGGESQRVMIARGLAQQPGVILLDEPTSHLDVRHQITIYRMMARLAHDWQMAVVCVSHDVNLAGRFADELVLMKAGRVLADGPPGEVIRADVLSAAYDVSVELIETGDDQGPIMRAQ</sequence>